<keyword evidence="7" id="KW-0812">Transmembrane</keyword>
<protein>
    <submittedName>
        <fullName evidence="8">Putative heat shock protein 70</fullName>
    </submittedName>
</protein>
<keyword evidence="9" id="KW-1185">Reference proteome</keyword>
<evidence type="ECO:0000313" key="9">
    <source>
        <dbReference type="Proteomes" id="UP000005845"/>
    </source>
</evidence>
<feature type="transmembrane region" description="Helical" evidence="7">
    <location>
        <begin position="440"/>
        <end position="461"/>
    </location>
</feature>
<keyword evidence="2" id="KW-0547">Nucleotide-binding</keyword>
<dbReference type="InterPro" id="IPR043129">
    <property type="entry name" value="ATPase_NBD"/>
</dbReference>
<evidence type="ECO:0000256" key="3">
    <source>
        <dbReference type="ARBA" id="ARBA00022840"/>
    </source>
</evidence>
<evidence type="ECO:0000256" key="7">
    <source>
        <dbReference type="SAM" id="Phobius"/>
    </source>
</evidence>
<keyword evidence="5" id="KW-0143">Chaperone</keyword>
<comment type="caution">
    <text evidence="8">The sequence shown here is derived from an EMBL/GenBank/DDBJ whole genome shotgun (WGS) entry which is preliminary data.</text>
</comment>
<dbReference type="Gene3D" id="3.90.640.10">
    <property type="entry name" value="Actin, Chain A, domain 4"/>
    <property type="match status" value="1"/>
</dbReference>
<dbReference type="PANTHER" id="PTHR42749:SF1">
    <property type="entry name" value="CELL SHAPE-DETERMINING PROTEIN MREB"/>
    <property type="match status" value="1"/>
</dbReference>
<evidence type="ECO:0000256" key="5">
    <source>
        <dbReference type="ARBA" id="ARBA00023186"/>
    </source>
</evidence>
<sequence>MSNRLTSSTQDTHTHMSPTWILAIDFGTSNSAAAHSGATSGSIETLSLSHTSNLMPSSVYVAAPDRISVGEPARNLAQQNPTGFVASPKRLITGAPTTVIAGYTMPSALPVAAVMSAIISRGKAAHAGQLPTQVVLTHPEAWAPQQVGVLVEAAMRAGIDGSRISTISEPRAAAAHYSRSHAMQPGARIAVFDFGGGTLDIAVLTVTGPNAFQVIAARGDNGLGGKNIDALIQRWVEQRLADRDPELVEWLRRRAPVDVVQSLQESIRSAKELLSEAPSATITINNTPQGRQTLQITRDEFDELIAPAAEQALRLTRATLLDAGITHPEQLTALYLTGGSSRIPLIQQRLGEVGPVATLDDPKTVVAQGALVTAVGDRGVDTRERPAAPTAAELMTPPTQQAPGGRYQSGASQAPPGQQRVAPTPSPTPASSGGRKWGRLALIGVAVVALIGIVVGGIALVNRSSGDDNPNQAAGSSTAAAQTAANGSAIITDEKQLYNLLPSALQDGVEDCRKSDFTQSGALTLMCNIKKDGSLASFFAKQSYGGIDAFISFYSDSTKVQSTITSLRNGTLSNGKGTLVEDSARVSAAEIADDTATKSATATYANTSNNLGMTIFGLASIDDGKTFLSRSGLIS</sequence>
<evidence type="ECO:0000256" key="2">
    <source>
        <dbReference type="ARBA" id="ARBA00022741"/>
    </source>
</evidence>
<dbReference type="Proteomes" id="UP000005845">
    <property type="component" value="Unassembled WGS sequence"/>
</dbReference>
<dbReference type="PANTHER" id="PTHR42749">
    <property type="entry name" value="CELL SHAPE-DETERMINING PROTEIN MREB"/>
    <property type="match status" value="1"/>
</dbReference>
<evidence type="ECO:0000256" key="6">
    <source>
        <dbReference type="SAM" id="MobiDB-lite"/>
    </source>
</evidence>
<dbReference type="EMBL" id="BAFC01000065">
    <property type="protein sequence ID" value="GAB39430.1"/>
    <property type="molecule type" value="Genomic_DNA"/>
</dbReference>
<gene>
    <name evidence="8" type="ORF">GOSPT_065_00470</name>
</gene>
<feature type="region of interest" description="Disordered" evidence="6">
    <location>
        <begin position="377"/>
        <end position="434"/>
    </location>
</feature>
<dbReference type="PRINTS" id="PR00301">
    <property type="entry name" value="HEATSHOCK70"/>
</dbReference>
<dbReference type="SUPFAM" id="SSF53067">
    <property type="entry name" value="Actin-like ATPase domain"/>
    <property type="match status" value="2"/>
</dbReference>
<comment type="similarity">
    <text evidence="1">Belongs to the heat shock protein 70 family.</text>
</comment>
<dbReference type="Pfam" id="PF00012">
    <property type="entry name" value="HSP70"/>
    <property type="match status" value="1"/>
</dbReference>
<dbReference type="PROSITE" id="PS01036">
    <property type="entry name" value="HSP70_3"/>
    <property type="match status" value="1"/>
</dbReference>
<evidence type="ECO:0000256" key="1">
    <source>
        <dbReference type="ARBA" id="ARBA00007381"/>
    </source>
</evidence>
<keyword evidence="3" id="KW-0067">ATP-binding</keyword>
<dbReference type="GO" id="GO:0005524">
    <property type="term" value="F:ATP binding"/>
    <property type="evidence" value="ECO:0007669"/>
    <property type="project" value="UniProtKB-KW"/>
</dbReference>
<keyword evidence="4 8" id="KW-0346">Stress response</keyword>
<evidence type="ECO:0000313" key="8">
    <source>
        <dbReference type="EMBL" id="GAB39430.1"/>
    </source>
</evidence>
<dbReference type="AlphaFoldDB" id="H5U122"/>
<dbReference type="RefSeq" id="WP_005206171.1">
    <property type="nucleotide sequence ID" value="NZ_BAFC01000065.1"/>
</dbReference>
<dbReference type="InterPro" id="IPR013126">
    <property type="entry name" value="Hsp_70_fam"/>
</dbReference>
<accession>H5U122</accession>
<dbReference type="eggNOG" id="COG0443">
    <property type="taxonomic scope" value="Bacteria"/>
</dbReference>
<keyword evidence="7" id="KW-0472">Membrane</keyword>
<dbReference type="GO" id="GO:0140662">
    <property type="term" value="F:ATP-dependent protein folding chaperone"/>
    <property type="evidence" value="ECO:0007669"/>
    <property type="project" value="InterPro"/>
</dbReference>
<organism evidence="8 9">
    <name type="scientific">Gordonia sputi NBRC 100414</name>
    <dbReference type="NCBI Taxonomy" id="1089453"/>
    <lineage>
        <taxon>Bacteria</taxon>
        <taxon>Bacillati</taxon>
        <taxon>Actinomycetota</taxon>
        <taxon>Actinomycetes</taxon>
        <taxon>Mycobacteriales</taxon>
        <taxon>Gordoniaceae</taxon>
        <taxon>Gordonia</taxon>
    </lineage>
</organism>
<dbReference type="Gene3D" id="3.30.420.40">
    <property type="match status" value="2"/>
</dbReference>
<dbReference type="InterPro" id="IPR018181">
    <property type="entry name" value="Heat_shock_70_CS"/>
</dbReference>
<evidence type="ECO:0000256" key="4">
    <source>
        <dbReference type="ARBA" id="ARBA00023016"/>
    </source>
</evidence>
<proteinExistence type="inferred from homology"/>
<keyword evidence="7" id="KW-1133">Transmembrane helix</keyword>
<reference evidence="8 9" key="1">
    <citation type="submission" date="2012-02" db="EMBL/GenBank/DDBJ databases">
        <title>Whole genome shotgun sequence of Gordonia sputi NBRC 100414.</title>
        <authorList>
            <person name="Yoshida I."/>
            <person name="Hosoyama A."/>
            <person name="Tsuchikane K."/>
            <person name="Katsumata H."/>
            <person name="Yamazaki S."/>
            <person name="Fujita N."/>
        </authorList>
    </citation>
    <scope>NUCLEOTIDE SEQUENCE [LARGE SCALE GENOMIC DNA]</scope>
    <source>
        <strain evidence="8 9">NBRC 100414</strain>
    </source>
</reference>
<name>H5U122_9ACTN</name>